<dbReference type="InterPro" id="IPR005123">
    <property type="entry name" value="Oxoglu/Fe-dep_dioxygenase_dom"/>
</dbReference>
<sequence>MSRQVYAKVAQALRNRTPFHSGICTVPDHQLSLYYSQGGITHRRLDFSKAGEDELEALYRTCKPATFGRNGENSITQGLFTCDRGVEMELYKLNVDGKDDFFKPHKDTPRRIGMVGSLVVVLPTQHEGGQFVLRKDRKEWTIDFAEKFAAATEPSICFVAFFGDVEHEVLPVTSGYRVTLTYNLYYETPHATSSYFPSPVHRDLKEALVELHEYACSSHKFTGSLVHQLKGPDQILADVCDELNLRYSLKLLYKGICGDDFDLLTVDQLQVDDPVECESEETLWDALHDLTIDDAEGIEILGRCRVDFRELEQSTLNFLSAYYRRPPTQVLELWPMSSVGVETPYVGYGNEASLDMFYGTACMMVAIDPAESRKILNV</sequence>
<reference evidence="4" key="2">
    <citation type="submission" date="2015-01" db="EMBL/GenBank/DDBJ databases">
        <title>Evolutionary Origins and Diversification of the Mycorrhizal Mutualists.</title>
        <authorList>
            <consortium name="DOE Joint Genome Institute"/>
            <consortium name="Mycorrhizal Genomics Consortium"/>
            <person name="Kohler A."/>
            <person name="Kuo A."/>
            <person name="Nagy L.G."/>
            <person name="Floudas D."/>
            <person name="Copeland A."/>
            <person name="Barry K.W."/>
            <person name="Cichocki N."/>
            <person name="Veneault-Fourrey C."/>
            <person name="LaButti K."/>
            <person name="Lindquist E.A."/>
            <person name="Lipzen A."/>
            <person name="Lundell T."/>
            <person name="Morin E."/>
            <person name="Murat C."/>
            <person name="Riley R."/>
            <person name="Ohm R."/>
            <person name="Sun H."/>
            <person name="Tunlid A."/>
            <person name="Henrissat B."/>
            <person name="Grigoriev I.V."/>
            <person name="Hibbett D.S."/>
            <person name="Martin F."/>
        </authorList>
    </citation>
    <scope>NUCLEOTIDE SEQUENCE [LARGE SCALE GENOMIC DNA]</scope>
    <source>
        <strain evidence="4">ATCC 200175</strain>
    </source>
</reference>
<gene>
    <name evidence="3" type="ORF">PAXINDRAFT_12235</name>
</gene>
<dbReference type="PROSITE" id="PS51471">
    <property type="entry name" value="FE2OG_OXY"/>
    <property type="match status" value="1"/>
</dbReference>
<evidence type="ECO:0000256" key="1">
    <source>
        <dbReference type="RuleBase" id="RU003682"/>
    </source>
</evidence>
<dbReference type="Gene3D" id="2.60.120.620">
    <property type="entry name" value="q2cbj1_9rhob like domain"/>
    <property type="match status" value="1"/>
</dbReference>
<dbReference type="InterPro" id="IPR044862">
    <property type="entry name" value="Pro_4_hyd_alph_FE2OG_OXY"/>
</dbReference>
<dbReference type="PANTHER" id="PTHR33099:SF14">
    <property type="entry name" value="PROLYL 4-HYDROXYLASE ALPHA SUBUNIT FE(2+) 2OG DIOXYGENASE DOMAIN-CONTAINING PROTEIN"/>
    <property type="match status" value="1"/>
</dbReference>
<evidence type="ECO:0000313" key="3">
    <source>
        <dbReference type="EMBL" id="KIJ14966.1"/>
    </source>
</evidence>
<protein>
    <recommendedName>
        <fullName evidence="2">Fe2OG dioxygenase domain-containing protein</fullName>
    </recommendedName>
</protein>
<dbReference type="OrthoDB" id="27483at2759"/>
<accession>A0A0C9U722</accession>
<comment type="similarity">
    <text evidence="1">Belongs to the iron/ascorbate-dependent oxidoreductase family.</text>
</comment>
<keyword evidence="1" id="KW-0408">Iron</keyword>
<organism evidence="3 4">
    <name type="scientific">Paxillus involutus ATCC 200175</name>
    <dbReference type="NCBI Taxonomy" id="664439"/>
    <lineage>
        <taxon>Eukaryota</taxon>
        <taxon>Fungi</taxon>
        <taxon>Dikarya</taxon>
        <taxon>Basidiomycota</taxon>
        <taxon>Agaricomycotina</taxon>
        <taxon>Agaricomycetes</taxon>
        <taxon>Agaricomycetidae</taxon>
        <taxon>Boletales</taxon>
        <taxon>Paxilineae</taxon>
        <taxon>Paxillaceae</taxon>
        <taxon>Paxillus</taxon>
    </lineage>
</organism>
<proteinExistence type="inferred from homology"/>
<dbReference type="GO" id="GO:0016491">
    <property type="term" value="F:oxidoreductase activity"/>
    <property type="evidence" value="ECO:0007669"/>
    <property type="project" value="UniProtKB-KW"/>
</dbReference>
<dbReference type="GO" id="GO:0046872">
    <property type="term" value="F:metal ion binding"/>
    <property type="evidence" value="ECO:0007669"/>
    <property type="project" value="UniProtKB-KW"/>
</dbReference>
<dbReference type="Pfam" id="PF13640">
    <property type="entry name" value="2OG-FeII_Oxy_3"/>
    <property type="match status" value="1"/>
</dbReference>
<evidence type="ECO:0000313" key="4">
    <source>
        <dbReference type="Proteomes" id="UP000053647"/>
    </source>
</evidence>
<feature type="domain" description="Fe2OG dioxygenase" evidence="2">
    <location>
        <begin position="85"/>
        <end position="186"/>
    </location>
</feature>
<dbReference type="EMBL" id="KN819339">
    <property type="protein sequence ID" value="KIJ14966.1"/>
    <property type="molecule type" value="Genomic_DNA"/>
</dbReference>
<keyword evidence="1" id="KW-0479">Metal-binding</keyword>
<dbReference type="AlphaFoldDB" id="A0A0C9U722"/>
<name>A0A0C9U722_PAXIN</name>
<dbReference type="Proteomes" id="UP000053647">
    <property type="component" value="Unassembled WGS sequence"/>
</dbReference>
<dbReference type="PANTHER" id="PTHR33099">
    <property type="entry name" value="FE2OG DIOXYGENASE DOMAIN-CONTAINING PROTEIN"/>
    <property type="match status" value="1"/>
</dbReference>
<evidence type="ECO:0000259" key="2">
    <source>
        <dbReference type="PROSITE" id="PS51471"/>
    </source>
</evidence>
<keyword evidence="4" id="KW-1185">Reference proteome</keyword>
<keyword evidence="1" id="KW-0560">Oxidoreductase</keyword>
<dbReference type="HOGENOM" id="CLU_019613_2_1_1"/>
<reference evidence="3 4" key="1">
    <citation type="submission" date="2014-06" db="EMBL/GenBank/DDBJ databases">
        <authorList>
            <consortium name="DOE Joint Genome Institute"/>
            <person name="Kuo A."/>
            <person name="Kohler A."/>
            <person name="Nagy L.G."/>
            <person name="Floudas D."/>
            <person name="Copeland A."/>
            <person name="Barry K.W."/>
            <person name="Cichocki N."/>
            <person name="Veneault-Fourrey C."/>
            <person name="LaButti K."/>
            <person name="Lindquist E.A."/>
            <person name="Lipzen A."/>
            <person name="Lundell T."/>
            <person name="Morin E."/>
            <person name="Murat C."/>
            <person name="Sun H."/>
            <person name="Tunlid A."/>
            <person name="Henrissat B."/>
            <person name="Grigoriev I.V."/>
            <person name="Hibbett D.S."/>
            <person name="Martin F."/>
            <person name="Nordberg H.P."/>
            <person name="Cantor M.N."/>
            <person name="Hua S.X."/>
        </authorList>
    </citation>
    <scope>NUCLEOTIDE SEQUENCE [LARGE SCALE GENOMIC DNA]</scope>
    <source>
        <strain evidence="3 4">ATCC 200175</strain>
    </source>
</reference>